<keyword evidence="1" id="KW-0472">Membrane</keyword>
<reference evidence="3" key="1">
    <citation type="journal article" date="2021" name="PeerJ">
        <title>Extensive microbial diversity within the chicken gut microbiome revealed by metagenomics and culture.</title>
        <authorList>
            <person name="Gilroy R."/>
            <person name="Ravi A."/>
            <person name="Getino M."/>
            <person name="Pursley I."/>
            <person name="Horton D.L."/>
            <person name="Alikhan N.F."/>
            <person name="Baker D."/>
            <person name="Gharbi K."/>
            <person name="Hall N."/>
            <person name="Watson M."/>
            <person name="Adriaenssens E.M."/>
            <person name="Foster-Nyarko E."/>
            <person name="Jarju S."/>
            <person name="Secka A."/>
            <person name="Antonio M."/>
            <person name="Oren A."/>
            <person name="Chaudhuri R.R."/>
            <person name="La Ragione R."/>
            <person name="Hildebrand F."/>
            <person name="Pallen M.J."/>
        </authorList>
    </citation>
    <scope>NUCLEOTIDE SEQUENCE</scope>
    <source>
        <strain evidence="3">CHK193-4272</strain>
    </source>
</reference>
<dbReference type="Proteomes" id="UP000886808">
    <property type="component" value="Unassembled WGS sequence"/>
</dbReference>
<feature type="transmembrane region" description="Helical" evidence="1">
    <location>
        <begin position="51"/>
        <end position="69"/>
    </location>
</feature>
<feature type="transmembrane region" description="Helical" evidence="1">
    <location>
        <begin position="90"/>
        <end position="108"/>
    </location>
</feature>
<reference evidence="3" key="2">
    <citation type="submission" date="2021-04" db="EMBL/GenBank/DDBJ databases">
        <authorList>
            <person name="Gilroy R."/>
        </authorList>
    </citation>
    <scope>NUCLEOTIDE SEQUENCE</scope>
    <source>
        <strain evidence="3">CHK193-4272</strain>
    </source>
</reference>
<sequence>MKKTTKMQIFISILSLLPLVLVLAVYSKLPDKVPIQWDFGGKVGYDDKSKLFIIAIMSIVFAILFPLLPKIDPKKKNYDKFSSSYQIFQVFMMFFMLFMTAICVIEALRPNTLNVSMLVCIIVGILFAFIGNMMPRFRSNWFCGIRTPWTMSSDENWTKTHRLGGKMFFTAGIITLFSALIPNEYFRFGIMMTALMIACIVPSVYSYLLYKKTK</sequence>
<dbReference type="PANTHER" id="PTHR37810:SF5">
    <property type="entry name" value="IMMUNITY PROTEIN SDPI"/>
    <property type="match status" value="1"/>
</dbReference>
<evidence type="ECO:0000313" key="3">
    <source>
        <dbReference type="EMBL" id="HIV61425.1"/>
    </source>
</evidence>
<dbReference type="InterPro" id="IPR026272">
    <property type="entry name" value="SdpI"/>
</dbReference>
<proteinExistence type="predicted"/>
<keyword evidence="1" id="KW-0812">Transmembrane</keyword>
<evidence type="ECO:0000313" key="4">
    <source>
        <dbReference type="Proteomes" id="UP000886808"/>
    </source>
</evidence>
<feature type="transmembrane region" description="Helical" evidence="1">
    <location>
        <begin position="114"/>
        <end position="131"/>
    </location>
</feature>
<dbReference type="PANTHER" id="PTHR37810">
    <property type="entry name" value="IMMUNITY PROTEIN SDPI"/>
    <property type="match status" value="1"/>
</dbReference>
<dbReference type="Pfam" id="PF13630">
    <property type="entry name" value="SdpI"/>
    <property type="match status" value="1"/>
</dbReference>
<protein>
    <submittedName>
        <fullName evidence="3">SdpI family protein</fullName>
    </submittedName>
</protein>
<dbReference type="InterPro" id="IPR012867">
    <property type="entry name" value="DUF1648"/>
</dbReference>
<dbReference type="EMBL" id="DXIE01000008">
    <property type="protein sequence ID" value="HIV61425.1"/>
    <property type="molecule type" value="Genomic_DNA"/>
</dbReference>
<dbReference type="Pfam" id="PF07853">
    <property type="entry name" value="DUF1648"/>
    <property type="match status" value="1"/>
</dbReference>
<feature type="transmembrane region" description="Helical" evidence="1">
    <location>
        <begin position="188"/>
        <end position="210"/>
    </location>
</feature>
<comment type="caution">
    <text evidence="3">The sequence shown here is derived from an EMBL/GenBank/DDBJ whole genome shotgun (WGS) entry which is preliminary data.</text>
</comment>
<feature type="domain" description="DUF1648" evidence="2">
    <location>
        <begin position="13"/>
        <end position="57"/>
    </location>
</feature>
<accession>A0A9D1THZ7</accession>
<evidence type="ECO:0000259" key="2">
    <source>
        <dbReference type="Pfam" id="PF07853"/>
    </source>
</evidence>
<keyword evidence="1" id="KW-1133">Transmembrane helix</keyword>
<feature type="transmembrane region" description="Helical" evidence="1">
    <location>
        <begin position="163"/>
        <end position="182"/>
    </location>
</feature>
<dbReference type="InterPro" id="IPR025962">
    <property type="entry name" value="SdpI/YhfL"/>
</dbReference>
<evidence type="ECO:0000256" key="1">
    <source>
        <dbReference type="SAM" id="Phobius"/>
    </source>
</evidence>
<dbReference type="AlphaFoldDB" id="A0A9D1THZ7"/>
<gene>
    <name evidence="3" type="ORF">H9746_01035</name>
</gene>
<dbReference type="GO" id="GO:0009636">
    <property type="term" value="P:response to toxic substance"/>
    <property type="evidence" value="ECO:0007669"/>
    <property type="project" value="TreeGrafter"/>
</dbReference>
<name>A0A9D1THZ7_9FIRM</name>
<organism evidence="3 4">
    <name type="scientific">Candidatus Butyricicoccus avistercoris</name>
    <dbReference type="NCBI Taxonomy" id="2838518"/>
    <lineage>
        <taxon>Bacteria</taxon>
        <taxon>Bacillati</taxon>
        <taxon>Bacillota</taxon>
        <taxon>Clostridia</taxon>
        <taxon>Eubacteriales</taxon>
        <taxon>Butyricicoccaceae</taxon>
        <taxon>Butyricicoccus</taxon>
    </lineage>
</organism>
<dbReference type="PIRSF" id="PIRSF038959">
    <property type="entry name" value="SdpI"/>
    <property type="match status" value="1"/>
</dbReference>